<protein>
    <submittedName>
        <fullName evidence="1">Uncharacterized protein</fullName>
    </submittedName>
</protein>
<dbReference type="EMBL" id="DRZM01000237">
    <property type="protein sequence ID" value="HHP05813.1"/>
    <property type="molecule type" value="Genomic_DNA"/>
</dbReference>
<reference evidence="1" key="1">
    <citation type="journal article" date="2020" name="mSystems">
        <title>Genome- and Community-Level Interaction Insights into Carbon Utilization and Element Cycling Functions of Hydrothermarchaeota in Hydrothermal Sediment.</title>
        <authorList>
            <person name="Zhou Z."/>
            <person name="Liu Y."/>
            <person name="Xu W."/>
            <person name="Pan J."/>
            <person name="Luo Z.H."/>
            <person name="Li M."/>
        </authorList>
    </citation>
    <scope>NUCLEOTIDE SEQUENCE [LARGE SCALE GENOMIC DNA]</scope>
    <source>
        <strain evidence="1">SpSt-1125</strain>
    </source>
</reference>
<accession>A0A7J3X9E4</accession>
<sequence length="187" mass="19534">MAQARRSSLALLLAALALASFAAAAVTITNITEWHVQSAGTPPVVKVAGADVDGTLLSVSTQTAGDGTNRTIITIKGYTGDPTKYDEVIKICNKDTAKSYNVSLVYQGVIDGEWTYVKYLKLWLGTAGPLNIDSGTPTGASVGPVTVGPGSCVPVAAEVLIDANTPEHMWYTDLVSIRVDVVSTPQP</sequence>
<dbReference type="AlphaFoldDB" id="A0A7J3X9E4"/>
<name>A0A7J3X9E4_THEPE</name>
<proteinExistence type="predicted"/>
<dbReference type="PROSITE" id="PS01228">
    <property type="entry name" value="COF_1"/>
    <property type="match status" value="1"/>
</dbReference>
<organism evidence="1">
    <name type="scientific">Thermofilum pendens</name>
    <dbReference type="NCBI Taxonomy" id="2269"/>
    <lineage>
        <taxon>Archaea</taxon>
        <taxon>Thermoproteota</taxon>
        <taxon>Thermoprotei</taxon>
        <taxon>Thermofilales</taxon>
        <taxon>Thermofilaceae</taxon>
        <taxon>Thermofilum</taxon>
    </lineage>
</organism>
<gene>
    <name evidence="1" type="ORF">ENM88_08760</name>
</gene>
<evidence type="ECO:0000313" key="1">
    <source>
        <dbReference type="EMBL" id="HHP05813.1"/>
    </source>
</evidence>
<comment type="caution">
    <text evidence="1">The sequence shown here is derived from an EMBL/GenBank/DDBJ whole genome shotgun (WGS) entry which is preliminary data.</text>
</comment>